<accession>A0A0R1QVG1</accession>
<evidence type="ECO:0000313" key="3">
    <source>
        <dbReference type="EMBL" id="KRL45323.1"/>
    </source>
</evidence>
<comment type="caution">
    <text evidence="3">The sequence shown here is derived from an EMBL/GenBank/DDBJ whole genome shotgun (WGS) entry which is preliminary data.</text>
</comment>
<evidence type="ECO:0000256" key="2">
    <source>
        <dbReference type="SAM" id="Phobius"/>
    </source>
</evidence>
<name>A0A0R1QVG1_9LACO</name>
<feature type="transmembrane region" description="Helical" evidence="2">
    <location>
        <begin position="17"/>
        <end position="41"/>
    </location>
</feature>
<keyword evidence="2" id="KW-1133">Transmembrane helix</keyword>
<keyword evidence="1" id="KW-0732">Signal</keyword>
<dbReference type="InterPro" id="IPR037873">
    <property type="entry name" value="BamE-like"/>
</dbReference>
<dbReference type="InterPro" id="IPR024418">
    <property type="entry name" value="DUF3862"/>
</dbReference>
<dbReference type="Gene3D" id="3.30.1450.10">
    <property type="match status" value="2"/>
</dbReference>
<proteinExistence type="predicted"/>
<evidence type="ECO:0000313" key="4">
    <source>
        <dbReference type="Proteomes" id="UP000050872"/>
    </source>
</evidence>
<dbReference type="Proteomes" id="UP000050872">
    <property type="component" value="Unassembled WGS sequence"/>
</dbReference>
<reference evidence="3 4" key="1">
    <citation type="journal article" date="2015" name="Genome Announc.">
        <title>Expanding the biotechnology potential of lactobacilli through comparative genomics of 213 strains and associated genera.</title>
        <authorList>
            <person name="Sun Z."/>
            <person name="Harris H.M."/>
            <person name="McCann A."/>
            <person name="Guo C."/>
            <person name="Argimon S."/>
            <person name="Zhang W."/>
            <person name="Yang X."/>
            <person name="Jeffery I.B."/>
            <person name="Cooney J.C."/>
            <person name="Kagawa T.F."/>
            <person name="Liu W."/>
            <person name="Song Y."/>
            <person name="Salvetti E."/>
            <person name="Wrobel A."/>
            <person name="Rasinkangas P."/>
            <person name="Parkhill J."/>
            <person name="Rea M.C."/>
            <person name="O'Sullivan O."/>
            <person name="Ritari J."/>
            <person name="Douillard F.P."/>
            <person name="Paul Ross R."/>
            <person name="Yang R."/>
            <person name="Briner A.E."/>
            <person name="Felis G.E."/>
            <person name="de Vos W.M."/>
            <person name="Barrangou R."/>
            <person name="Klaenhammer T.R."/>
            <person name="Caufield P.W."/>
            <person name="Cui Y."/>
            <person name="Zhang H."/>
            <person name="O'Toole P.W."/>
        </authorList>
    </citation>
    <scope>NUCLEOTIDE SEQUENCE [LARGE SCALE GENOMIC DNA]</scope>
    <source>
        <strain evidence="3 4">DSM 14500</strain>
    </source>
</reference>
<dbReference type="EMBL" id="AZEZ01000017">
    <property type="protein sequence ID" value="KRL45323.1"/>
    <property type="molecule type" value="Genomic_DNA"/>
</dbReference>
<keyword evidence="2" id="KW-0812">Transmembrane</keyword>
<dbReference type="Pfam" id="PF12978">
    <property type="entry name" value="DUF3862"/>
    <property type="match status" value="1"/>
</dbReference>
<evidence type="ECO:0008006" key="5">
    <source>
        <dbReference type="Google" id="ProtNLM"/>
    </source>
</evidence>
<evidence type="ECO:0000256" key="1">
    <source>
        <dbReference type="ARBA" id="ARBA00022729"/>
    </source>
</evidence>
<gene>
    <name evidence="3" type="ORF">FD29_GL000578</name>
</gene>
<dbReference type="PATRIC" id="fig|1423770.3.peg.589"/>
<protein>
    <recommendedName>
        <fullName evidence="5">DUF3862 domain-containing protein</fullName>
    </recommendedName>
</protein>
<keyword evidence="4" id="KW-1185">Reference proteome</keyword>
<dbReference type="AlphaFoldDB" id="A0A0R1QVG1"/>
<organism evidence="3 4">
    <name type="scientific">Companilactobacillus mindensis DSM 14500</name>
    <dbReference type="NCBI Taxonomy" id="1423770"/>
    <lineage>
        <taxon>Bacteria</taxon>
        <taxon>Bacillati</taxon>
        <taxon>Bacillota</taxon>
        <taxon>Bacilli</taxon>
        <taxon>Lactobacillales</taxon>
        <taxon>Lactobacillaceae</taxon>
        <taxon>Companilactobacillus</taxon>
    </lineage>
</organism>
<keyword evidence="2" id="KW-0472">Membrane</keyword>
<sequence length="216" mass="24289">MKMTNENERKPFYRRNWFWITILSIFIVVSATTYVANYAFYPDKVDKATVKQTKNVTSKKIENNPSLVAKYNSIKTGQKGLSKAAVIDLLGQPATSQSLPNSSILNLTWDGTDNGENVTIQITFEKGKATAKSIQGLNIDRKRLLTLKDFEKLQVGDEYNRVIDVLGDPDTYSDTNGIKILTYESDLAEADLSQDATIKIEISDNKIINLEQQNLK</sequence>